<dbReference type="SUPFAM" id="SSF100950">
    <property type="entry name" value="NagB/RpiA/CoA transferase-like"/>
    <property type="match status" value="1"/>
</dbReference>
<dbReference type="AlphaFoldDB" id="B4D2C9"/>
<name>B4D2C9_9BACT</name>
<accession>B4D2C9</accession>
<dbReference type="eggNOG" id="COG1556">
    <property type="taxonomic scope" value="Bacteria"/>
</dbReference>
<dbReference type="Proteomes" id="UP000005824">
    <property type="component" value="Unassembled WGS sequence"/>
</dbReference>
<keyword evidence="4" id="KW-1185">Reference proteome</keyword>
<dbReference type="InterPro" id="IPR003741">
    <property type="entry name" value="LUD_dom"/>
</dbReference>
<organism evidence="3 4">
    <name type="scientific">Chthoniobacter flavus Ellin428</name>
    <dbReference type="NCBI Taxonomy" id="497964"/>
    <lineage>
        <taxon>Bacteria</taxon>
        <taxon>Pseudomonadati</taxon>
        <taxon>Verrucomicrobiota</taxon>
        <taxon>Spartobacteria</taxon>
        <taxon>Chthoniobacterales</taxon>
        <taxon>Chthoniobacteraceae</taxon>
        <taxon>Chthoniobacter</taxon>
    </lineage>
</organism>
<evidence type="ECO:0000313" key="4">
    <source>
        <dbReference type="Proteomes" id="UP000005824"/>
    </source>
</evidence>
<feature type="region of interest" description="Disordered" evidence="1">
    <location>
        <begin position="22"/>
        <end position="45"/>
    </location>
</feature>
<evidence type="ECO:0000313" key="3">
    <source>
        <dbReference type="EMBL" id="EDY19369.1"/>
    </source>
</evidence>
<reference evidence="3 4" key="1">
    <citation type="journal article" date="2011" name="J. Bacteriol.">
        <title>Genome sequence of Chthoniobacter flavus Ellin428, an aerobic heterotrophic soil bacterium.</title>
        <authorList>
            <person name="Kant R."/>
            <person name="van Passel M.W."/>
            <person name="Palva A."/>
            <person name="Lucas S."/>
            <person name="Lapidus A."/>
            <person name="Glavina Del Rio T."/>
            <person name="Dalin E."/>
            <person name="Tice H."/>
            <person name="Bruce D."/>
            <person name="Goodwin L."/>
            <person name="Pitluck S."/>
            <person name="Larimer F.W."/>
            <person name="Land M.L."/>
            <person name="Hauser L."/>
            <person name="Sangwan P."/>
            <person name="de Vos W.M."/>
            <person name="Janssen P.H."/>
            <person name="Smidt H."/>
        </authorList>
    </citation>
    <scope>NUCLEOTIDE SEQUENCE [LARGE SCALE GENOMIC DNA]</scope>
    <source>
        <strain evidence="3 4">Ellin428</strain>
    </source>
</reference>
<proteinExistence type="predicted"/>
<dbReference type="PANTHER" id="PTHR43682">
    <property type="entry name" value="LACTATE UTILIZATION PROTEIN C"/>
    <property type="match status" value="1"/>
</dbReference>
<dbReference type="RefSeq" id="WP_006980379.1">
    <property type="nucleotide sequence ID" value="NZ_ABVL01000008.1"/>
</dbReference>
<feature type="domain" description="LUD" evidence="2">
    <location>
        <begin position="60"/>
        <end position="233"/>
    </location>
</feature>
<dbReference type="Pfam" id="PF02589">
    <property type="entry name" value="LUD_dom"/>
    <property type="match status" value="1"/>
</dbReference>
<gene>
    <name evidence="3" type="ORF">CfE428DRAFT_3054</name>
</gene>
<dbReference type="InterPro" id="IPR024185">
    <property type="entry name" value="FTHF_cligase-like_sf"/>
</dbReference>
<dbReference type="InParanoid" id="B4D2C9"/>
<evidence type="ECO:0000259" key="2">
    <source>
        <dbReference type="Pfam" id="PF02589"/>
    </source>
</evidence>
<comment type="caution">
    <text evidence="3">The sequence shown here is derived from an EMBL/GenBank/DDBJ whole genome shotgun (WGS) entry which is preliminary data.</text>
</comment>
<evidence type="ECO:0000256" key="1">
    <source>
        <dbReference type="SAM" id="MobiDB-lite"/>
    </source>
</evidence>
<dbReference type="STRING" id="497964.CfE428DRAFT_3054"/>
<feature type="compositionally biased region" description="Basic and acidic residues" evidence="1">
    <location>
        <begin position="22"/>
        <end position="32"/>
    </location>
</feature>
<dbReference type="Gene3D" id="3.40.50.10420">
    <property type="entry name" value="NagB/RpiA/CoA transferase-like"/>
    <property type="match status" value="1"/>
</dbReference>
<sequence>MNPLSPNGDREAVLGRISEALREEAPRHHETPTKPAPSGLTAPFREWLPPVGKTRKEQIALFAKQSEGLKTEFHECASPEAAAKYLADLAKKGHWKTLALHKGALTDAVAGWLPETLTLLRIDDGYQKEVLETCDAGFTECESLVAQTGSVCITGRSSGGRALSVLPPHHVVIAHKTQIVTDLAAAYESLAEKYRDNYPSFISFITGPSRTGDIERILVLGAHGPKKLTVLLVP</sequence>
<dbReference type="InterPro" id="IPR037171">
    <property type="entry name" value="NagB/RpiA_transferase-like"/>
</dbReference>
<protein>
    <recommendedName>
        <fullName evidence="2">LUD domain-containing protein</fullName>
    </recommendedName>
</protein>
<dbReference type="PANTHER" id="PTHR43682:SF1">
    <property type="entry name" value="LACTATE UTILIZATION PROTEIN C"/>
    <property type="match status" value="1"/>
</dbReference>
<dbReference type="EMBL" id="ABVL01000008">
    <property type="protein sequence ID" value="EDY19369.1"/>
    <property type="molecule type" value="Genomic_DNA"/>
</dbReference>